<keyword evidence="2" id="KW-1185">Reference proteome</keyword>
<gene>
    <name evidence="1" type="ORF">MILVUS5_LOCUS17316</name>
</gene>
<dbReference type="EMBL" id="CASHSV030000109">
    <property type="protein sequence ID" value="CAJ2649119.1"/>
    <property type="molecule type" value="Genomic_DNA"/>
</dbReference>
<dbReference type="Proteomes" id="UP001177021">
    <property type="component" value="Unassembled WGS sequence"/>
</dbReference>
<evidence type="ECO:0000313" key="2">
    <source>
        <dbReference type="Proteomes" id="UP001177021"/>
    </source>
</evidence>
<evidence type="ECO:0000313" key="1">
    <source>
        <dbReference type="EMBL" id="CAJ2649119.1"/>
    </source>
</evidence>
<protein>
    <submittedName>
        <fullName evidence="1">Uncharacterized protein</fullName>
    </submittedName>
</protein>
<organism evidence="1 2">
    <name type="scientific">Trifolium pratense</name>
    <name type="common">Red clover</name>
    <dbReference type="NCBI Taxonomy" id="57577"/>
    <lineage>
        <taxon>Eukaryota</taxon>
        <taxon>Viridiplantae</taxon>
        <taxon>Streptophyta</taxon>
        <taxon>Embryophyta</taxon>
        <taxon>Tracheophyta</taxon>
        <taxon>Spermatophyta</taxon>
        <taxon>Magnoliopsida</taxon>
        <taxon>eudicotyledons</taxon>
        <taxon>Gunneridae</taxon>
        <taxon>Pentapetalae</taxon>
        <taxon>rosids</taxon>
        <taxon>fabids</taxon>
        <taxon>Fabales</taxon>
        <taxon>Fabaceae</taxon>
        <taxon>Papilionoideae</taxon>
        <taxon>50 kb inversion clade</taxon>
        <taxon>NPAAA clade</taxon>
        <taxon>Hologalegina</taxon>
        <taxon>IRL clade</taxon>
        <taxon>Trifolieae</taxon>
        <taxon>Trifolium</taxon>
    </lineage>
</organism>
<accession>A0ACB0JYS2</accession>
<sequence length="553" mass="62599">MDIGYESTDAEDESSDENGNQLEPRIRRLPSHFKDFVMGAEIDNEQELQNLAVYSSSEDPSTYDEACKHQVWKDAMDAEIKAIEDNNTWELSVLPEGMKAIGVKWIYKTKYNEMGQIDKHKARLVAKGYTQKYGIDYSEVFAPVARWETIRTVLALAASKGWCVYQLDVKSAFLHGELTEDIYVEQPAGYLKGDSKQVYKLRKPLYGLKQAPRAWYSKIEAHFLSEKFEKCPVEHTLFVKKVDNNDGILIVSIYVDDLIVTGNNLVHINTFKQSMMNRFAMSDLGKMKYFLGVEVYQTDDGIFIHQMKYASEILSKFGMENCNAVSSPIVPGCKLVKNETGKASDEKRYKQIVGSLMYLLATRPDLAFSVCLVARFMDRPTEIHEAALKRILRYVKGTAGYGVLYKKTSDELQLSAWTDSDYVGDLDDRKSTSGYLFMLGSGAISWSSRKQPIVTLSTTEAEFVAAASCSCQCVWLGNVLKHLRISQKNTTIINCDNSSSIKLSKNPILHGRCKHIDVRFHFLRDLAKDGIIELVHCRTQDQLADIMTKPLKA</sequence>
<proteinExistence type="predicted"/>
<reference evidence="1" key="1">
    <citation type="submission" date="2023-10" db="EMBL/GenBank/DDBJ databases">
        <authorList>
            <person name="Rodriguez Cubillos JULIANA M."/>
            <person name="De Vega J."/>
        </authorList>
    </citation>
    <scope>NUCLEOTIDE SEQUENCE</scope>
</reference>
<name>A0ACB0JYS2_TRIPR</name>
<comment type="caution">
    <text evidence="1">The sequence shown here is derived from an EMBL/GenBank/DDBJ whole genome shotgun (WGS) entry which is preliminary data.</text>
</comment>